<dbReference type="InterPro" id="IPR000380">
    <property type="entry name" value="Topo_IA"/>
</dbReference>
<dbReference type="GO" id="GO:0003917">
    <property type="term" value="F:DNA topoisomerase type I (single strand cut, ATP-independent) activity"/>
    <property type="evidence" value="ECO:0007669"/>
    <property type="project" value="InterPro"/>
</dbReference>
<sequence length="184" mass="20094">MSKIDHSLFSVQQGGGQDERCPRCGSLLQLRQGKHGPFLGCASYPGCDYLRPLRVIEHDEDIEKVLDGSACPLCAHPLAIRKGRYGLFIGCTHYPDCHYVADVNDQGNSDPLCPACGRGHLVARTSRYGKRFYACDAYPGCRYVINDKPVATACPDCGFGILAERRGQVYCPNKGCGYASKTTP</sequence>
<feature type="domain" description="DNA topoisomerase type IA zn finger" evidence="2">
    <location>
        <begin position="153"/>
        <end position="168"/>
    </location>
</feature>
<feature type="region of interest" description="Disordered" evidence="1">
    <location>
        <begin position="1"/>
        <end position="20"/>
    </location>
</feature>
<protein>
    <recommendedName>
        <fullName evidence="2">DNA topoisomerase type IA zn finger domain-containing protein</fullName>
    </recommendedName>
</protein>
<reference evidence="3 4" key="1">
    <citation type="submission" date="2018-03" db="EMBL/GenBank/DDBJ databases">
        <title>The draft genome of Zobellella taiwanensis JCM 13381.</title>
        <authorList>
            <person name="Liu L."/>
            <person name="Li L."/>
            <person name="Wang T."/>
            <person name="Zhang X."/>
            <person name="Liang L."/>
        </authorList>
    </citation>
    <scope>NUCLEOTIDE SEQUENCE [LARGE SCALE GENOMIC DNA]</scope>
    <source>
        <strain evidence="3 4">JCM 13381</strain>
    </source>
</reference>
<dbReference type="AlphaFoldDB" id="A0A2P7QX74"/>
<accession>A0A2P7QX74</accession>
<keyword evidence="4" id="KW-1185">Reference proteome</keyword>
<organism evidence="3 4">
    <name type="scientific">Zobellella taiwanensis</name>
    <dbReference type="NCBI Taxonomy" id="347535"/>
    <lineage>
        <taxon>Bacteria</taxon>
        <taxon>Pseudomonadati</taxon>
        <taxon>Pseudomonadota</taxon>
        <taxon>Gammaproteobacteria</taxon>
        <taxon>Aeromonadales</taxon>
        <taxon>Aeromonadaceae</taxon>
        <taxon>Zobellella</taxon>
    </lineage>
</organism>
<dbReference type="InterPro" id="IPR013498">
    <property type="entry name" value="Topo_IA_Znf"/>
</dbReference>
<dbReference type="GO" id="GO:0005694">
    <property type="term" value="C:chromosome"/>
    <property type="evidence" value="ECO:0007669"/>
    <property type="project" value="InterPro"/>
</dbReference>
<evidence type="ECO:0000313" key="3">
    <source>
        <dbReference type="EMBL" id="PSJ42569.1"/>
    </source>
</evidence>
<evidence type="ECO:0000256" key="1">
    <source>
        <dbReference type="SAM" id="MobiDB-lite"/>
    </source>
</evidence>
<dbReference type="Proteomes" id="UP000242181">
    <property type="component" value="Unassembled WGS sequence"/>
</dbReference>
<name>A0A2P7QX74_9GAMM</name>
<proteinExistence type="predicted"/>
<evidence type="ECO:0000313" key="4">
    <source>
        <dbReference type="Proteomes" id="UP000242181"/>
    </source>
</evidence>
<dbReference type="OrthoDB" id="6412825at2"/>
<dbReference type="EMBL" id="PXYH01000011">
    <property type="protein sequence ID" value="PSJ42569.1"/>
    <property type="molecule type" value="Genomic_DNA"/>
</dbReference>
<feature type="domain" description="DNA topoisomerase type IA zn finger" evidence="2">
    <location>
        <begin position="112"/>
        <end position="149"/>
    </location>
</feature>
<gene>
    <name evidence="3" type="ORF">C7I36_09835</name>
</gene>
<feature type="domain" description="DNA topoisomerase type IA zn finger" evidence="2">
    <location>
        <begin position="70"/>
        <end position="104"/>
    </location>
</feature>
<comment type="caution">
    <text evidence="3">The sequence shown here is derived from an EMBL/GenBank/DDBJ whole genome shotgun (WGS) entry which is preliminary data.</text>
</comment>
<dbReference type="PANTHER" id="PTHR42785">
    <property type="entry name" value="DNA TOPOISOMERASE, TYPE IA, CORE"/>
    <property type="match status" value="1"/>
</dbReference>
<dbReference type="SUPFAM" id="SSF57783">
    <property type="entry name" value="Zinc beta-ribbon"/>
    <property type="match status" value="2"/>
</dbReference>
<dbReference type="PANTHER" id="PTHR42785:SF1">
    <property type="entry name" value="DNA TOPOISOMERASE"/>
    <property type="match status" value="1"/>
</dbReference>
<dbReference type="Gene3D" id="3.30.65.10">
    <property type="entry name" value="Bacterial Topoisomerase I, domain 1"/>
    <property type="match status" value="3"/>
</dbReference>
<feature type="domain" description="DNA topoisomerase type IA zn finger" evidence="2">
    <location>
        <begin position="19"/>
        <end position="53"/>
    </location>
</feature>
<evidence type="ECO:0000259" key="2">
    <source>
        <dbReference type="Pfam" id="PF01396"/>
    </source>
</evidence>
<dbReference type="GO" id="GO:0003677">
    <property type="term" value="F:DNA binding"/>
    <property type="evidence" value="ECO:0007669"/>
    <property type="project" value="InterPro"/>
</dbReference>
<dbReference type="RefSeq" id="WP_106453542.1">
    <property type="nucleotide sequence ID" value="NZ_PXYH01000011.1"/>
</dbReference>
<dbReference type="Pfam" id="PF01396">
    <property type="entry name" value="Zn_ribbon_Top1"/>
    <property type="match status" value="4"/>
</dbReference>
<dbReference type="GO" id="GO:0006265">
    <property type="term" value="P:DNA topological change"/>
    <property type="evidence" value="ECO:0007669"/>
    <property type="project" value="InterPro"/>
</dbReference>